<dbReference type="EMBL" id="JBBPBK010000005">
    <property type="protein sequence ID" value="KAK9285911.1"/>
    <property type="molecule type" value="Genomic_DNA"/>
</dbReference>
<sequence>MSAFIRSSSFGMFIISLKEIERLRKGLKYFKNYFLLPVHMCLVYIEISTNISHMEASISSEFTADPFGASSVAKLGRSIINGRIKLSNLLSQYFAGFLLSSNQIAQEISVPIVNET</sequence>
<evidence type="ECO:0000313" key="1">
    <source>
        <dbReference type="EMBL" id="KAK9285911.1"/>
    </source>
</evidence>
<proteinExistence type="predicted"/>
<keyword evidence="2" id="KW-1185">Reference proteome</keyword>
<name>A0AAP0X1Q8_LIQFO</name>
<dbReference type="Proteomes" id="UP001415857">
    <property type="component" value="Unassembled WGS sequence"/>
</dbReference>
<dbReference type="AlphaFoldDB" id="A0AAP0X1Q8"/>
<organism evidence="1 2">
    <name type="scientific">Liquidambar formosana</name>
    <name type="common">Formosan gum</name>
    <dbReference type="NCBI Taxonomy" id="63359"/>
    <lineage>
        <taxon>Eukaryota</taxon>
        <taxon>Viridiplantae</taxon>
        <taxon>Streptophyta</taxon>
        <taxon>Embryophyta</taxon>
        <taxon>Tracheophyta</taxon>
        <taxon>Spermatophyta</taxon>
        <taxon>Magnoliopsida</taxon>
        <taxon>eudicotyledons</taxon>
        <taxon>Gunneridae</taxon>
        <taxon>Pentapetalae</taxon>
        <taxon>Saxifragales</taxon>
        <taxon>Altingiaceae</taxon>
        <taxon>Liquidambar</taxon>
    </lineage>
</organism>
<protein>
    <submittedName>
        <fullName evidence="1">Uncharacterized protein</fullName>
    </submittedName>
</protein>
<accession>A0AAP0X1Q8</accession>
<gene>
    <name evidence="1" type="ORF">L1049_025112</name>
</gene>
<comment type="caution">
    <text evidence="1">The sequence shown here is derived from an EMBL/GenBank/DDBJ whole genome shotgun (WGS) entry which is preliminary data.</text>
</comment>
<evidence type="ECO:0000313" key="2">
    <source>
        <dbReference type="Proteomes" id="UP001415857"/>
    </source>
</evidence>
<reference evidence="1 2" key="1">
    <citation type="journal article" date="2024" name="Plant J.">
        <title>Genome sequences and population genomics reveal climatic adaptation and genomic divergence between two closely related sweetgum species.</title>
        <authorList>
            <person name="Xu W.Q."/>
            <person name="Ren C.Q."/>
            <person name="Zhang X.Y."/>
            <person name="Comes H.P."/>
            <person name="Liu X.H."/>
            <person name="Li Y.G."/>
            <person name="Kettle C.J."/>
            <person name="Jalonen R."/>
            <person name="Gaisberger H."/>
            <person name="Ma Y.Z."/>
            <person name="Qiu Y.X."/>
        </authorList>
    </citation>
    <scope>NUCLEOTIDE SEQUENCE [LARGE SCALE GENOMIC DNA]</scope>
    <source>
        <strain evidence="1">Hangzhou</strain>
    </source>
</reference>